<dbReference type="EMBL" id="LZZM01000190">
    <property type="protein sequence ID" value="OOM75101.1"/>
    <property type="molecule type" value="Genomic_DNA"/>
</dbReference>
<name>A0A1S8TBW7_9CLOT</name>
<sequence length="66" mass="7511">MIHGDGTYTYAALIENKLSVVFEDKEAAKSSLEKVREFIRNNPTVYVSAHTPEGIINLEEERIMKL</sequence>
<protein>
    <submittedName>
        <fullName evidence="1">Uncharacterized protein</fullName>
    </submittedName>
</protein>
<comment type="caution">
    <text evidence="1">The sequence shown here is derived from an EMBL/GenBank/DDBJ whole genome shotgun (WGS) entry which is preliminary data.</text>
</comment>
<evidence type="ECO:0000313" key="1">
    <source>
        <dbReference type="EMBL" id="OOM75101.1"/>
    </source>
</evidence>
<dbReference type="Proteomes" id="UP000190890">
    <property type="component" value="Unassembled WGS sequence"/>
</dbReference>
<keyword evidence="2" id="KW-1185">Reference proteome</keyword>
<dbReference type="AlphaFoldDB" id="A0A1S8TBW7"/>
<proteinExistence type="predicted"/>
<dbReference type="RefSeq" id="WP_143329080.1">
    <property type="nucleotide sequence ID" value="NZ_LZZM01000190.1"/>
</dbReference>
<accession>A0A1S8TBW7</accession>
<dbReference type="OrthoDB" id="9758182at2"/>
<dbReference type="STRING" id="29367.CLPUN_35380"/>
<reference evidence="1 2" key="1">
    <citation type="submission" date="2016-05" db="EMBL/GenBank/DDBJ databases">
        <title>Microbial solvent formation.</title>
        <authorList>
            <person name="Poehlein A."/>
            <person name="Montoya Solano J.D."/>
            <person name="Flitsch S."/>
            <person name="Krabben P."/>
            <person name="Duerre P."/>
            <person name="Daniel R."/>
        </authorList>
    </citation>
    <scope>NUCLEOTIDE SEQUENCE [LARGE SCALE GENOMIC DNA]</scope>
    <source>
        <strain evidence="1 2">DSM 2619</strain>
    </source>
</reference>
<evidence type="ECO:0000313" key="2">
    <source>
        <dbReference type="Proteomes" id="UP000190890"/>
    </source>
</evidence>
<organism evidence="1 2">
    <name type="scientific">Clostridium puniceum</name>
    <dbReference type="NCBI Taxonomy" id="29367"/>
    <lineage>
        <taxon>Bacteria</taxon>
        <taxon>Bacillati</taxon>
        <taxon>Bacillota</taxon>
        <taxon>Clostridia</taxon>
        <taxon>Eubacteriales</taxon>
        <taxon>Clostridiaceae</taxon>
        <taxon>Clostridium</taxon>
    </lineage>
</organism>
<gene>
    <name evidence="1" type="ORF">CLPUN_35380</name>
</gene>